<dbReference type="InterPro" id="IPR036573">
    <property type="entry name" value="CBM_sf_5/12"/>
</dbReference>
<dbReference type="InterPro" id="IPR000726">
    <property type="entry name" value="Glyco_hydro_19_cat"/>
</dbReference>
<dbReference type="InterPro" id="IPR022409">
    <property type="entry name" value="PKD/Chitinase_dom"/>
</dbReference>
<protein>
    <recommendedName>
        <fullName evidence="9">Chitinase</fullName>
    </recommendedName>
</protein>
<dbReference type="GO" id="GO:0030246">
    <property type="term" value="F:carbohydrate binding"/>
    <property type="evidence" value="ECO:0007669"/>
    <property type="project" value="InterPro"/>
</dbReference>
<dbReference type="InterPro" id="IPR013783">
    <property type="entry name" value="Ig-like_fold"/>
</dbReference>
<feature type="signal peptide" evidence="4">
    <location>
        <begin position="1"/>
        <end position="24"/>
    </location>
</feature>
<sequence>MTSLIDSRLAIYCTAFIAVPSAFANNGTPLKELPLSQVLADEAAIIATQSESYQLVMTSIQTRDNAVVEAITPHHPNNPSNVKRVERIVSEQDWDYLFAERDPAYTHLNFLKAVAKYPALCGDYSDGRDADAICRKTLATMFAHFTQETGGHNAYSEIPQWRQGLYYLREIGWQETTSGGYGLCDPQTWQGQAYPCGKNPDGSNKSYFGRGSKQLSYNYNYGPFSQSIYGNVEKLLNEPELVADTWLNLASAVFFYLYPQPPKPSMLHVIDGTWQPNERDKQNGLVPGFGVTTQIINGGVECGGSAEHIQSQNRIDYYRQFAKHLNVPIAPNEVLGCKGMKQFDDGGAGALNIFWEENWGWDAESSDGRTYQCQLVSYQGSYSSFIEGDYAKCVASKFNVDIIDDTNGNRAPIANAGQDHQVEATEAVTITVSASQSSDDKGIVSYQWQQTDGSNIPLQLSAPNAETTQVQVPALERSQVFNLTLTVADAEGKTAQDTVAIVANVTNSNQAPKVVLHAPKEVNEEFIGVKVHATVSDPENDAVQLNWQVSQNISFTVAHDQRSIIFDAPAVTHDTPISVQVEAIDEAQNMVSSSVTITVKNNQQDGGQCEAIDPNANQYSAYQSDKVYTETSSPVSHLGLVYKAKWWVQGNEPTPANEAWELLSTVELPWSIEAVYNGGDEVNWQGKRWQAQWWTKGDKPGVAGVWVDVGAASCPS</sequence>
<accession>A0A7X8YFY8</accession>
<dbReference type="SUPFAM" id="SSF53955">
    <property type="entry name" value="Lysozyme-like"/>
    <property type="match status" value="1"/>
</dbReference>
<dbReference type="PANTHER" id="PTHR22595:SF79">
    <property type="entry name" value="CHITINASE 12"/>
    <property type="match status" value="1"/>
</dbReference>
<dbReference type="Pfam" id="PF02839">
    <property type="entry name" value="CBM_5_12"/>
    <property type="match status" value="1"/>
</dbReference>
<dbReference type="Pfam" id="PF22352">
    <property type="entry name" value="K319L-like_PKD"/>
    <property type="match status" value="1"/>
</dbReference>
<evidence type="ECO:0000313" key="7">
    <source>
        <dbReference type="EMBL" id="NLS12144.1"/>
    </source>
</evidence>
<dbReference type="SMR" id="A0A7X8YFY8"/>
<dbReference type="Proteomes" id="UP000535589">
    <property type="component" value="Unassembled WGS sequence"/>
</dbReference>
<dbReference type="InterPro" id="IPR023346">
    <property type="entry name" value="Lysozyme-like_dom_sf"/>
</dbReference>
<gene>
    <name evidence="7" type="ORF">HGP28_04450</name>
</gene>
<dbReference type="Pfam" id="PF00182">
    <property type="entry name" value="Glyco_hydro_19"/>
    <property type="match status" value="1"/>
</dbReference>
<evidence type="ECO:0000259" key="5">
    <source>
        <dbReference type="SMART" id="SM00089"/>
    </source>
</evidence>
<dbReference type="GO" id="GO:0006032">
    <property type="term" value="P:chitin catabolic process"/>
    <property type="evidence" value="ECO:0007669"/>
    <property type="project" value="InterPro"/>
</dbReference>
<comment type="caution">
    <text evidence="7">The sequence shown here is derived from an EMBL/GenBank/DDBJ whole genome shotgun (WGS) entry which is preliminary data.</text>
</comment>
<keyword evidence="2" id="KW-0611">Plant defense</keyword>
<dbReference type="GO" id="GO:0004568">
    <property type="term" value="F:chitinase activity"/>
    <property type="evidence" value="ECO:0007669"/>
    <property type="project" value="InterPro"/>
</dbReference>
<name>A0A7X8YFY8_9VIBR</name>
<dbReference type="SUPFAM" id="SSF49299">
    <property type="entry name" value="PKD domain"/>
    <property type="match status" value="1"/>
</dbReference>
<dbReference type="Gene3D" id="3.30.20.10">
    <property type="entry name" value="Endochitinase, domain 2"/>
    <property type="match status" value="1"/>
</dbReference>
<dbReference type="EMBL" id="JABAIK010000003">
    <property type="protein sequence ID" value="NLS12144.1"/>
    <property type="molecule type" value="Genomic_DNA"/>
</dbReference>
<evidence type="ECO:0000313" key="8">
    <source>
        <dbReference type="Proteomes" id="UP000535589"/>
    </source>
</evidence>
<keyword evidence="4" id="KW-0732">Signal</keyword>
<feature type="domain" description="PKD/Chitinase" evidence="5">
    <location>
        <begin position="417"/>
        <end position="506"/>
    </location>
</feature>
<dbReference type="SMART" id="SM00089">
    <property type="entry name" value="PKD"/>
    <property type="match status" value="1"/>
</dbReference>
<keyword evidence="1" id="KW-0378">Hydrolase</keyword>
<dbReference type="CDD" id="cd00325">
    <property type="entry name" value="chitinase_GH19"/>
    <property type="match status" value="1"/>
</dbReference>
<reference evidence="7 8" key="1">
    <citation type="submission" date="2020-04" db="EMBL/GenBank/DDBJ databases">
        <title>Vibrio sp. SM6, a novel species isolated from seawater.</title>
        <authorList>
            <person name="Wang X."/>
        </authorList>
    </citation>
    <scope>NUCLEOTIDE SEQUENCE [LARGE SCALE GENOMIC DNA]</scope>
    <source>
        <strain evidence="7 8">SM6</strain>
    </source>
</reference>
<feature type="chain" id="PRO_5031063890" description="Chitinase" evidence="4">
    <location>
        <begin position="25"/>
        <end position="716"/>
    </location>
</feature>
<dbReference type="SMART" id="SM00495">
    <property type="entry name" value="ChtBD3"/>
    <property type="match status" value="2"/>
</dbReference>
<feature type="domain" description="Chitin-binding type-3" evidence="6">
    <location>
        <begin position="667"/>
        <end position="709"/>
    </location>
</feature>
<dbReference type="Gene3D" id="2.60.40.10">
    <property type="entry name" value="Immunoglobulins"/>
    <property type="match status" value="1"/>
</dbReference>
<dbReference type="GO" id="GO:0006952">
    <property type="term" value="P:defense response"/>
    <property type="evidence" value="ECO:0007669"/>
    <property type="project" value="UniProtKB-KW"/>
</dbReference>
<proteinExistence type="predicted"/>
<dbReference type="GO" id="GO:0005975">
    <property type="term" value="P:carbohydrate metabolic process"/>
    <property type="evidence" value="ECO:0007669"/>
    <property type="project" value="InterPro"/>
</dbReference>
<dbReference type="SUPFAM" id="SSF51055">
    <property type="entry name" value="Carbohydrate binding domain"/>
    <property type="match status" value="2"/>
</dbReference>
<dbReference type="GO" id="GO:0016998">
    <property type="term" value="P:cell wall macromolecule catabolic process"/>
    <property type="evidence" value="ECO:0007669"/>
    <property type="project" value="InterPro"/>
</dbReference>
<evidence type="ECO:0000256" key="1">
    <source>
        <dbReference type="ARBA" id="ARBA00022801"/>
    </source>
</evidence>
<dbReference type="Gene3D" id="2.10.10.20">
    <property type="entry name" value="Carbohydrate-binding module superfamily 5/12"/>
    <property type="match status" value="2"/>
</dbReference>
<dbReference type="AlphaFoldDB" id="A0A7X8YFY8"/>
<dbReference type="PANTHER" id="PTHR22595">
    <property type="entry name" value="CHITINASE-RELATED"/>
    <property type="match status" value="1"/>
</dbReference>
<keyword evidence="8" id="KW-1185">Reference proteome</keyword>
<evidence type="ECO:0000256" key="2">
    <source>
        <dbReference type="ARBA" id="ARBA00022821"/>
    </source>
</evidence>
<dbReference type="InterPro" id="IPR003610">
    <property type="entry name" value="CBM5/12"/>
</dbReference>
<evidence type="ECO:0000256" key="4">
    <source>
        <dbReference type="SAM" id="SignalP"/>
    </source>
</evidence>
<feature type="domain" description="Chitin-binding type-3" evidence="6">
    <location>
        <begin position="619"/>
        <end position="663"/>
    </location>
</feature>
<evidence type="ECO:0000259" key="6">
    <source>
        <dbReference type="SMART" id="SM00495"/>
    </source>
</evidence>
<evidence type="ECO:0008006" key="9">
    <source>
        <dbReference type="Google" id="ProtNLM"/>
    </source>
</evidence>
<dbReference type="Gene3D" id="1.10.530.10">
    <property type="match status" value="1"/>
</dbReference>
<dbReference type="RefSeq" id="WP_168835244.1">
    <property type="nucleotide sequence ID" value="NZ_JABAIK010000003.1"/>
</dbReference>
<dbReference type="CDD" id="cd12215">
    <property type="entry name" value="ChiC_BD"/>
    <property type="match status" value="2"/>
</dbReference>
<dbReference type="InterPro" id="IPR035986">
    <property type="entry name" value="PKD_dom_sf"/>
</dbReference>
<evidence type="ECO:0000256" key="3">
    <source>
        <dbReference type="ARBA" id="ARBA00023157"/>
    </source>
</evidence>
<organism evidence="7 8">
    <name type="scientific">Vibrio agarilyticus</name>
    <dbReference type="NCBI Taxonomy" id="2726741"/>
    <lineage>
        <taxon>Bacteria</taxon>
        <taxon>Pseudomonadati</taxon>
        <taxon>Pseudomonadota</taxon>
        <taxon>Gammaproteobacteria</taxon>
        <taxon>Vibrionales</taxon>
        <taxon>Vibrionaceae</taxon>
        <taxon>Vibrio</taxon>
    </lineage>
</organism>
<keyword evidence="3" id="KW-1015">Disulfide bond</keyword>
<dbReference type="GO" id="GO:0005576">
    <property type="term" value="C:extracellular region"/>
    <property type="evidence" value="ECO:0007669"/>
    <property type="project" value="InterPro"/>
</dbReference>